<dbReference type="RefSeq" id="WP_338614594.1">
    <property type="nucleotide sequence ID" value="NZ_AP029022.1"/>
</dbReference>
<sequence>MKYNYLFKKNHQEISGIFKDSIIQKTNDLLIVLLEKQSLGKKKCLYIFFEDNIVVRISVRIKNFWQAIWKP</sequence>
<proteinExistence type="predicted"/>
<evidence type="ECO:0000313" key="1">
    <source>
        <dbReference type="EMBL" id="BEV03757.1"/>
    </source>
</evidence>
<dbReference type="Proteomes" id="UP001380186">
    <property type="component" value="Chromosome"/>
</dbReference>
<evidence type="ECO:0000313" key="2">
    <source>
        <dbReference type="Proteomes" id="UP001380186"/>
    </source>
</evidence>
<name>A0ABM8K580_9FLAO</name>
<gene>
    <name evidence="1" type="ORF">CRDW_11310</name>
</gene>
<protein>
    <submittedName>
        <fullName evidence="1">Uncharacterized protein</fullName>
    </submittedName>
</protein>
<organism evidence="1 2">
    <name type="scientific">Chryseobacterium gambrini</name>
    <dbReference type="NCBI Taxonomy" id="373672"/>
    <lineage>
        <taxon>Bacteria</taxon>
        <taxon>Pseudomonadati</taxon>
        <taxon>Bacteroidota</taxon>
        <taxon>Flavobacteriia</taxon>
        <taxon>Flavobacteriales</taxon>
        <taxon>Weeksellaceae</taxon>
        <taxon>Chryseobacterium group</taxon>
        <taxon>Chryseobacterium</taxon>
    </lineage>
</organism>
<accession>A0ABM8K580</accession>
<keyword evidence="2" id="KW-1185">Reference proteome</keyword>
<dbReference type="EMBL" id="AP029022">
    <property type="protein sequence ID" value="BEV03757.1"/>
    <property type="molecule type" value="Genomic_DNA"/>
</dbReference>
<reference evidence="1 2" key="1">
    <citation type="journal article" date="2020" name="Microbes Environ.">
        <title>Synthetic bacterial community of duckweed: a simple and stable system to study plant-microbe interactions.</title>
        <authorList>
            <person name="Ishizawa H."/>
            <person name="Tada M."/>
            <person name="Kuroda M."/>
            <person name="Inoue D."/>
            <person name="Futamata H."/>
            <person name="Ike M."/>
        </authorList>
    </citation>
    <scope>NUCLEOTIDE SEQUENCE [LARGE SCALE GENOMIC DNA]</scope>
    <source>
        <strain evidence="1 2">DW100</strain>
    </source>
</reference>